<evidence type="ECO:0000313" key="1">
    <source>
        <dbReference type="EMBL" id="QXO16569.1"/>
    </source>
</evidence>
<accession>A0A975U7B3</accession>
<protein>
    <submittedName>
        <fullName evidence="1">Uncharacterized protein</fullName>
    </submittedName>
</protein>
<dbReference type="AlphaFoldDB" id="A0A975U7B3"/>
<sequence>MAKHGRRIIHKGSWKHQGQFFRIHRLLPLFLIQGNLTQAVPCLVVVPAIDNGPETCSAPDGGFALGPDTAPESLLEAPAQVDVCPAMLKKAIRINGADVTAAQRGQVMAQFEPIVILA</sequence>
<dbReference type="RefSeq" id="WP_218562139.1">
    <property type="nucleotide sequence ID" value="NZ_CP076642.1"/>
</dbReference>
<gene>
    <name evidence="1" type="ORF">KNV97_00110</name>
</gene>
<evidence type="ECO:0000313" key="2">
    <source>
        <dbReference type="Proteomes" id="UP000694232"/>
    </source>
</evidence>
<organism evidence="1 2">
    <name type="scientific">Vibrio ostreae</name>
    <dbReference type="NCBI Taxonomy" id="2841925"/>
    <lineage>
        <taxon>Bacteria</taxon>
        <taxon>Pseudomonadati</taxon>
        <taxon>Pseudomonadota</taxon>
        <taxon>Gammaproteobacteria</taxon>
        <taxon>Vibrionales</taxon>
        <taxon>Vibrionaceae</taxon>
        <taxon>Vibrio</taxon>
    </lineage>
</organism>
<name>A0A975U7B3_9VIBR</name>
<keyword evidence="2" id="KW-1185">Reference proteome</keyword>
<proteinExistence type="predicted"/>
<dbReference type="Proteomes" id="UP000694232">
    <property type="component" value="Chromosome 2"/>
</dbReference>
<reference evidence="1" key="1">
    <citation type="submission" date="2021-06" db="EMBL/GenBank/DDBJ databases">
        <title>Vibrio nov. sp., novel gut bacterium isolated from Yellow Sea oyster.</title>
        <authorList>
            <person name="Muhammad N."/>
            <person name="Nguyen T.H."/>
            <person name="Lee Y.-J."/>
            <person name="Ko J."/>
            <person name="Kim S.-G."/>
        </authorList>
    </citation>
    <scope>NUCLEOTIDE SEQUENCE</scope>
    <source>
        <strain evidence="1">OG9-811</strain>
    </source>
</reference>
<dbReference type="KEGG" id="vos:KNV97_00110"/>
<dbReference type="EMBL" id="CP076642">
    <property type="protein sequence ID" value="QXO16569.1"/>
    <property type="molecule type" value="Genomic_DNA"/>
</dbReference>